<proteinExistence type="predicted"/>
<dbReference type="EMBL" id="LR881469">
    <property type="protein sequence ID" value="CAD5326823.1"/>
    <property type="molecule type" value="Genomic_DNA"/>
</dbReference>
<protein>
    <submittedName>
        <fullName evidence="1">(thale cress) hypothetical protein</fullName>
    </submittedName>
</protein>
<name>A0A7G2EXP4_ARATH</name>
<organism evidence="1 2">
    <name type="scientific">Arabidopsis thaliana</name>
    <name type="common">Mouse-ear cress</name>
    <dbReference type="NCBI Taxonomy" id="3702"/>
    <lineage>
        <taxon>Eukaryota</taxon>
        <taxon>Viridiplantae</taxon>
        <taxon>Streptophyta</taxon>
        <taxon>Embryophyta</taxon>
        <taxon>Tracheophyta</taxon>
        <taxon>Spermatophyta</taxon>
        <taxon>Magnoliopsida</taxon>
        <taxon>eudicotyledons</taxon>
        <taxon>Gunneridae</taxon>
        <taxon>Pentapetalae</taxon>
        <taxon>rosids</taxon>
        <taxon>malvids</taxon>
        <taxon>Brassicales</taxon>
        <taxon>Brassicaceae</taxon>
        <taxon>Camelineae</taxon>
        <taxon>Arabidopsis</taxon>
    </lineage>
</organism>
<dbReference type="Proteomes" id="UP000516314">
    <property type="component" value="Chromosome 4"/>
</dbReference>
<evidence type="ECO:0000313" key="1">
    <source>
        <dbReference type="EMBL" id="CAD5326823.1"/>
    </source>
</evidence>
<gene>
    <name evidence="1" type="ORF">AT9943_LOCUS14561</name>
</gene>
<sequence>MSSSPRSQSEIISEEEIGILGAALAASRSIRPSVIRSVSPSQMIAGGSPKTIRSITLFSKRKLLACSYIEESYLHQFRRNQSLGVTDLTGNVRLFYITDHRKKISNSRDDMDSG</sequence>
<reference evidence="1 2" key="1">
    <citation type="submission" date="2020-09" db="EMBL/GenBank/DDBJ databases">
        <authorList>
            <person name="Ashkenazy H."/>
        </authorList>
    </citation>
    <scope>NUCLEOTIDE SEQUENCE [LARGE SCALE GENOMIC DNA]</scope>
    <source>
        <strain evidence="2">cv. Cdm-0</strain>
    </source>
</reference>
<dbReference type="AlphaFoldDB" id="A0A7G2EXP4"/>
<evidence type="ECO:0000313" key="2">
    <source>
        <dbReference type="Proteomes" id="UP000516314"/>
    </source>
</evidence>
<accession>A0A7G2EXP4</accession>